<feature type="transmembrane region" description="Helical" evidence="1">
    <location>
        <begin position="101"/>
        <end position="128"/>
    </location>
</feature>
<evidence type="ECO:0000313" key="3">
    <source>
        <dbReference type="Proteomes" id="UP001206639"/>
    </source>
</evidence>
<gene>
    <name evidence="2" type="ORF">N4S67_13260</name>
</gene>
<accession>A0ABT2MAU9</accession>
<proteinExistence type="predicted"/>
<keyword evidence="1" id="KW-0472">Membrane</keyword>
<keyword evidence="1" id="KW-1133">Transmembrane helix</keyword>
<comment type="caution">
    <text evidence="2">The sequence shown here is derived from an EMBL/GenBank/DDBJ whole genome shotgun (WGS) entry which is preliminary data.</text>
</comment>
<dbReference type="RefSeq" id="WP_260993434.1">
    <property type="nucleotide sequence ID" value="NZ_JAODWD010000003.1"/>
</dbReference>
<protein>
    <submittedName>
        <fullName evidence="2">DUF6463 family protein</fullName>
    </submittedName>
</protein>
<evidence type="ECO:0000256" key="1">
    <source>
        <dbReference type="SAM" id="Phobius"/>
    </source>
</evidence>
<sequence>MATKSDLAHTRQLGGAVIATGVGHNLIGSYLYRRQIVGMARDGLINSASDARLGTLEGERRHTAFWFLFAGFFLMMLGAGIRQTGGDGERIAPALGHGMTAMGALGAAMMPVSGFWLLLAEGIAATVLRRRGRGQ</sequence>
<dbReference type="Pfam" id="PF20064">
    <property type="entry name" value="DUF6463"/>
    <property type="match status" value="1"/>
</dbReference>
<feature type="transmembrane region" description="Helical" evidence="1">
    <location>
        <begin position="12"/>
        <end position="32"/>
    </location>
</feature>
<dbReference type="InterPro" id="IPR045590">
    <property type="entry name" value="DUF6463"/>
</dbReference>
<dbReference type="EMBL" id="JAODWD010000003">
    <property type="protein sequence ID" value="MCT7659392.1"/>
    <property type="molecule type" value="Genomic_DNA"/>
</dbReference>
<dbReference type="Proteomes" id="UP001206639">
    <property type="component" value="Unassembled WGS sequence"/>
</dbReference>
<evidence type="ECO:0000313" key="2">
    <source>
        <dbReference type="EMBL" id="MCT7659392.1"/>
    </source>
</evidence>
<keyword evidence="3" id="KW-1185">Reference proteome</keyword>
<name>A0ABT2MAU9_9MYCO</name>
<feature type="transmembrane region" description="Helical" evidence="1">
    <location>
        <begin position="63"/>
        <end position="81"/>
    </location>
</feature>
<reference evidence="3" key="1">
    <citation type="submission" date="2023-07" db="EMBL/GenBank/DDBJ databases">
        <authorList>
            <person name="Deng Y."/>
            <person name="Zhang Y.-Q."/>
        </authorList>
    </citation>
    <scope>NUCLEOTIDE SEQUENCE [LARGE SCALE GENOMIC DNA]</scope>
    <source>
        <strain evidence="3">CPCC 205710</strain>
    </source>
</reference>
<organism evidence="2 3">
    <name type="scientific">Mycobacterium deserti</name>
    <dbReference type="NCBI Taxonomy" id="2978347"/>
    <lineage>
        <taxon>Bacteria</taxon>
        <taxon>Bacillati</taxon>
        <taxon>Actinomycetota</taxon>
        <taxon>Actinomycetes</taxon>
        <taxon>Mycobacteriales</taxon>
        <taxon>Mycobacteriaceae</taxon>
        <taxon>Mycobacterium</taxon>
    </lineage>
</organism>
<keyword evidence="1" id="KW-0812">Transmembrane</keyword>